<name>A0A926S2S3_9SPHI</name>
<dbReference type="InterPro" id="IPR050583">
    <property type="entry name" value="Mycobacterial_A85_antigen"/>
</dbReference>
<dbReference type="EMBL" id="JACWMX010000005">
    <property type="protein sequence ID" value="MBD1394167.1"/>
    <property type="molecule type" value="Genomic_DNA"/>
</dbReference>
<dbReference type="Proteomes" id="UP000619078">
    <property type="component" value="Unassembled WGS sequence"/>
</dbReference>
<sequence length="273" mass="30732">MYHSTDTEMKIAEQEIILTSAHLIRDVTCTLLMPEEGAFAEPLNLLLLNDGQELENLKLIDTLENLYTRNCIKPLLTVAIHAGDERIQEYGIAGQPDFKKRGAKANLYTQFIITELLPFITQHTGIEHFESTAFAGCSLGGLTAMDVAWNHPDLFDRVGAFSASFWWRGKDLAKGYTDIDRLMHTMIKNTPGKPDVKFWLQTGTKDETADRNKNGIIDSIDDTIDVIKELLAKGYERPADIQYLEVLGGTHDPDTWGKAMPKFLQWAFGRTVI</sequence>
<dbReference type="PANTHER" id="PTHR48098:SF6">
    <property type="entry name" value="FERRI-BACILLIBACTIN ESTERASE BESA"/>
    <property type="match status" value="1"/>
</dbReference>
<dbReference type="SUPFAM" id="SSF53474">
    <property type="entry name" value="alpha/beta-Hydrolases"/>
    <property type="match status" value="1"/>
</dbReference>
<accession>A0A926S2S3</accession>
<dbReference type="InterPro" id="IPR000801">
    <property type="entry name" value="Esterase-like"/>
</dbReference>
<dbReference type="InterPro" id="IPR029058">
    <property type="entry name" value="AB_hydrolase_fold"/>
</dbReference>
<organism evidence="1 2">
    <name type="scientific">Mucilaginibacter glaciei</name>
    <dbReference type="NCBI Taxonomy" id="2772109"/>
    <lineage>
        <taxon>Bacteria</taxon>
        <taxon>Pseudomonadati</taxon>
        <taxon>Bacteroidota</taxon>
        <taxon>Sphingobacteriia</taxon>
        <taxon>Sphingobacteriales</taxon>
        <taxon>Sphingobacteriaceae</taxon>
        <taxon>Mucilaginibacter</taxon>
    </lineage>
</organism>
<keyword evidence="2" id="KW-1185">Reference proteome</keyword>
<dbReference type="PANTHER" id="PTHR48098">
    <property type="entry name" value="ENTEROCHELIN ESTERASE-RELATED"/>
    <property type="match status" value="1"/>
</dbReference>
<protein>
    <submittedName>
        <fullName evidence="1">Esterase family protein</fullName>
    </submittedName>
</protein>
<gene>
    <name evidence="1" type="ORF">IDJ76_13745</name>
</gene>
<dbReference type="Gene3D" id="3.40.50.1820">
    <property type="entry name" value="alpha/beta hydrolase"/>
    <property type="match status" value="1"/>
</dbReference>
<reference evidence="1" key="1">
    <citation type="submission" date="2020-09" db="EMBL/GenBank/DDBJ databases">
        <title>Novel species of Mucilaginibacter isolated from a glacier on the Tibetan Plateau.</title>
        <authorList>
            <person name="Liu Q."/>
            <person name="Xin Y.-H."/>
        </authorList>
    </citation>
    <scope>NUCLEOTIDE SEQUENCE</scope>
    <source>
        <strain evidence="1">ZB1P21</strain>
    </source>
</reference>
<comment type="caution">
    <text evidence="1">The sequence shown here is derived from an EMBL/GenBank/DDBJ whole genome shotgun (WGS) entry which is preliminary data.</text>
</comment>
<evidence type="ECO:0000313" key="2">
    <source>
        <dbReference type="Proteomes" id="UP000619078"/>
    </source>
</evidence>
<dbReference type="Pfam" id="PF00756">
    <property type="entry name" value="Esterase"/>
    <property type="match status" value="1"/>
</dbReference>
<proteinExistence type="predicted"/>
<dbReference type="AlphaFoldDB" id="A0A926S2S3"/>
<evidence type="ECO:0000313" key="1">
    <source>
        <dbReference type="EMBL" id="MBD1394167.1"/>
    </source>
</evidence>